<comment type="similarity">
    <text evidence="1">Belongs to the zinc-containing alcohol dehydrogenase family.</text>
</comment>
<dbReference type="InterPro" id="IPR020843">
    <property type="entry name" value="ER"/>
</dbReference>
<dbReference type="Gene3D" id="3.40.50.720">
    <property type="entry name" value="NAD(P)-binding Rossmann-like Domain"/>
    <property type="match status" value="1"/>
</dbReference>
<dbReference type="InterPro" id="IPR013154">
    <property type="entry name" value="ADH-like_N"/>
</dbReference>
<dbReference type="AlphaFoldDB" id="A0AAD6G8U4"/>
<dbReference type="InterPro" id="IPR047122">
    <property type="entry name" value="Trans-enoyl_RdTase-like"/>
</dbReference>
<protein>
    <submittedName>
        <fullName evidence="4">Alcohol dehydrogenase</fullName>
    </submittedName>
</protein>
<dbReference type="InterPro" id="IPR013149">
    <property type="entry name" value="ADH-like_C"/>
</dbReference>
<dbReference type="InterPro" id="IPR011032">
    <property type="entry name" value="GroES-like_sf"/>
</dbReference>
<keyword evidence="5" id="KW-1185">Reference proteome</keyword>
<dbReference type="PANTHER" id="PTHR45348">
    <property type="entry name" value="HYPOTHETICAL OXIDOREDUCTASE (EUROFUNG)"/>
    <property type="match status" value="1"/>
</dbReference>
<dbReference type="Pfam" id="PF00107">
    <property type="entry name" value="ADH_zinc_N"/>
    <property type="match status" value="1"/>
</dbReference>
<organism evidence="4 5">
    <name type="scientific">Penicillium frequentans</name>
    <dbReference type="NCBI Taxonomy" id="3151616"/>
    <lineage>
        <taxon>Eukaryota</taxon>
        <taxon>Fungi</taxon>
        <taxon>Dikarya</taxon>
        <taxon>Ascomycota</taxon>
        <taxon>Pezizomycotina</taxon>
        <taxon>Eurotiomycetes</taxon>
        <taxon>Eurotiomycetidae</taxon>
        <taxon>Eurotiales</taxon>
        <taxon>Aspergillaceae</taxon>
        <taxon>Penicillium</taxon>
    </lineage>
</organism>
<name>A0AAD6G8U4_9EURO</name>
<evidence type="ECO:0000259" key="3">
    <source>
        <dbReference type="SMART" id="SM00829"/>
    </source>
</evidence>
<comment type="caution">
    <text evidence="4">The sequence shown here is derived from an EMBL/GenBank/DDBJ whole genome shotgun (WGS) entry which is preliminary data.</text>
</comment>
<evidence type="ECO:0000313" key="4">
    <source>
        <dbReference type="EMBL" id="KAJ5523893.1"/>
    </source>
</evidence>
<dbReference type="InterPro" id="IPR036291">
    <property type="entry name" value="NAD(P)-bd_dom_sf"/>
</dbReference>
<dbReference type="GO" id="GO:0016651">
    <property type="term" value="F:oxidoreductase activity, acting on NAD(P)H"/>
    <property type="evidence" value="ECO:0007669"/>
    <property type="project" value="InterPro"/>
</dbReference>
<gene>
    <name evidence="4" type="ORF">N7494_010543</name>
</gene>
<accession>A0AAD6G8U4</accession>
<dbReference type="CDD" id="cd08249">
    <property type="entry name" value="enoyl_reductase_like"/>
    <property type="match status" value="1"/>
</dbReference>
<keyword evidence="2" id="KW-0560">Oxidoreductase</keyword>
<evidence type="ECO:0000313" key="5">
    <source>
        <dbReference type="Proteomes" id="UP001220324"/>
    </source>
</evidence>
<dbReference type="Proteomes" id="UP001220324">
    <property type="component" value="Unassembled WGS sequence"/>
</dbReference>
<dbReference type="SMART" id="SM00829">
    <property type="entry name" value="PKS_ER"/>
    <property type="match status" value="1"/>
</dbReference>
<dbReference type="EMBL" id="JAQIZZ010000008">
    <property type="protein sequence ID" value="KAJ5523893.1"/>
    <property type="molecule type" value="Genomic_DNA"/>
</dbReference>
<reference evidence="4 5" key="1">
    <citation type="journal article" date="2023" name="IMA Fungus">
        <title>Comparative genomic study of the Penicillium genus elucidates a diverse pangenome and 15 lateral gene transfer events.</title>
        <authorList>
            <person name="Petersen C."/>
            <person name="Sorensen T."/>
            <person name="Nielsen M.R."/>
            <person name="Sondergaard T.E."/>
            <person name="Sorensen J.L."/>
            <person name="Fitzpatrick D.A."/>
            <person name="Frisvad J.C."/>
            <person name="Nielsen K.L."/>
        </authorList>
    </citation>
    <scope>NUCLEOTIDE SEQUENCE [LARGE SCALE GENOMIC DNA]</scope>
    <source>
        <strain evidence="4 5">IBT 35679</strain>
    </source>
</reference>
<sequence>MSASTIPELQEAIIAGPEGEFLLKSDVQIPTLEHGEILIKTGAVALNPVDTKLIGDFVTPGVMFGFDSAGTVVAIGPGVTNKNINVGDRVCGSASGMNDMKPLGGSFAQYSKLLGNLCLKVPDYMSMTDAAAMGTSVASAAMCLFWSLKWPGSLLDGPKEGDEPKPPVFVYGGSTSTGTMVLQLLKLCGFPTITTCSPHNFDFVKSYGADVVYDYKTADCAAKIRADTNNELEYIIDCFAEDSSMRFCYAAMGRAGGKYVALNPFSEHLHNRKVIDPDWILATRIAGDGSNWPAPFRCPPEPKILEVSLPLYATFQALLDERKIRPHTVQLEDGGLSGIPGGVQKIRSGEVSGVKLVYTLA</sequence>
<feature type="domain" description="Enoyl reductase (ER)" evidence="3">
    <location>
        <begin position="16"/>
        <end position="357"/>
    </location>
</feature>
<evidence type="ECO:0000256" key="1">
    <source>
        <dbReference type="ARBA" id="ARBA00008072"/>
    </source>
</evidence>
<dbReference type="Gene3D" id="3.90.180.10">
    <property type="entry name" value="Medium-chain alcohol dehydrogenases, catalytic domain"/>
    <property type="match status" value="1"/>
</dbReference>
<dbReference type="SUPFAM" id="SSF50129">
    <property type="entry name" value="GroES-like"/>
    <property type="match status" value="1"/>
</dbReference>
<dbReference type="Pfam" id="PF08240">
    <property type="entry name" value="ADH_N"/>
    <property type="match status" value="1"/>
</dbReference>
<evidence type="ECO:0000256" key="2">
    <source>
        <dbReference type="ARBA" id="ARBA00023002"/>
    </source>
</evidence>
<proteinExistence type="inferred from homology"/>
<dbReference type="PANTHER" id="PTHR45348:SF2">
    <property type="entry name" value="ZINC-TYPE ALCOHOL DEHYDROGENASE-LIKE PROTEIN C2E1P3.01"/>
    <property type="match status" value="1"/>
</dbReference>
<dbReference type="SUPFAM" id="SSF51735">
    <property type="entry name" value="NAD(P)-binding Rossmann-fold domains"/>
    <property type="match status" value="1"/>
</dbReference>